<keyword evidence="1" id="KW-0175">Coiled coil</keyword>
<name>A0AAC9XY23_9GAMM</name>
<evidence type="ECO:0000313" key="2">
    <source>
        <dbReference type="EMBL" id="ASM54364.1"/>
    </source>
</evidence>
<sequence>MDEQLIGDQTLKQSFLLLLEDSEVQGKVREIMLKPAVNRTLETTVVEDLALNDNTLTQELQEEGNNLDIEVIKLRSENEEMKEIIIKLKSLLGLKDSALNKSNEAILSLNQDKSGLEANLSTVTSNLNQNKQSLSEASSNYKYLKTEYDSIKAKYEEQEKKIAYYRDNFEEDLRIKEIYDALSTQTKLSTDNIFTDPSVKGLVACGIQEKYIFNLWDYIKAEVVKGNNSDQERIIQLFMLLFNRFKLAYPMFELQRVKAGDKFDTQSHIKHNKSENMSGDIQSVLFHGCINTKTGKVLKPSIVIL</sequence>
<dbReference type="EMBL" id="CP011036">
    <property type="protein sequence ID" value="ASM54364.1"/>
    <property type="molecule type" value="Genomic_DNA"/>
</dbReference>
<evidence type="ECO:0000256" key="1">
    <source>
        <dbReference type="SAM" id="Coils"/>
    </source>
</evidence>
<feature type="coiled-coil region" evidence="1">
    <location>
        <begin position="99"/>
        <end position="168"/>
    </location>
</feature>
<organism evidence="2 3">
    <name type="scientific">Pseudoalteromonas nigrifaciens</name>
    <dbReference type="NCBI Taxonomy" id="28109"/>
    <lineage>
        <taxon>Bacteria</taxon>
        <taxon>Pseudomonadati</taxon>
        <taxon>Pseudomonadota</taxon>
        <taxon>Gammaproteobacteria</taxon>
        <taxon>Alteromonadales</taxon>
        <taxon>Pseudoalteromonadaceae</taxon>
        <taxon>Pseudoalteromonas</taxon>
    </lineage>
</organism>
<dbReference type="KEGG" id="png:PNIG_a2333"/>
<accession>A0AAC9XY23</accession>
<evidence type="ECO:0000313" key="3">
    <source>
        <dbReference type="Proteomes" id="UP000198329"/>
    </source>
</evidence>
<dbReference type="AlphaFoldDB" id="A0AAC9XY23"/>
<reference evidence="2 3" key="1">
    <citation type="submission" date="2015-03" db="EMBL/GenBank/DDBJ databases">
        <authorList>
            <person name="Xie B.-B."/>
            <person name="Rong J.-C."/>
            <person name="Qin Q.-L."/>
            <person name="Zhang Y.-Z."/>
        </authorList>
    </citation>
    <scope>NUCLEOTIDE SEQUENCE [LARGE SCALE GENOMIC DNA]</scope>
    <source>
        <strain evidence="2 3">KMM 661</strain>
    </source>
</reference>
<gene>
    <name evidence="2" type="ORF">PNIG_a2333</name>
</gene>
<dbReference type="RefSeq" id="WP_089368396.1">
    <property type="nucleotide sequence ID" value="NZ_BJXZ01000033.1"/>
</dbReference>
<dbReference type="Proteomes" id="UP000198329">
    <property type="component" value="Chromosome I"/>
</dbReference>
<proteinExistence type="predicted"/>
<protein>
    <submittedName>
        <fullName evidence="2">Uncharacterized protein</fullName>
    </submittedName>
</protein>
<dbReference type="GeneID" id="300942001"/>
<keyword evidence="3" id="KW-1185">Reference proteome</keyword>